<protein>
    <submittedName>
        <fullName evidence="1">Uncharacterized protein</fullName>
    </submittedName>
</protein>
<evidence type="ECO:0000313" key="1">
    <source>
        <dbReference type="EMBL" id="EFQ99368.1"/>
    </source>
</evidence>
<dbReference type="InParanoid" id="E4UR93"/>
<gene>
    <name evidence="1" type="ORF">MGYG_02379</name>
</gene>
<dbReference type="HOGENOM" id="CLU_1906245_0_0_1"/>
<accession>E4UR93</accession>
<reference evidence="2" key="1">
    <citation type="journal article" date="2012" name="MBio">
        <title>Comparative genome analysis of Trichophyton rubrum and related dermatophytes reveals candidate genes involved in infection.</title>
        <authorList>
            <person name="Martinez D.A."/>
            <person name="Oliver B.G."/>
            <person name="Graeser Y."/>
            <person name="Goldberg J.M."/>
            <person name="Li W."/>
            <person name="Martinez-Rossi N.M."/>
            <person name="Monod M."/>
            <person name="Shelest E."/>
            <person name="Barton R.C."/>
            <person name="Birch E."/>
            <person name="Brakhage A.A."/>
            <person name="Chen Z."/>
            <person name="Gurr S.J."/>
            <person name="Heiman D."/>
            <person name="Heitman J."/>
            <person name="Kosti I."/>
            <person name="Rossi A."/>
            <person name="Saif S."/>
            <person name="Samalova M."/>
            <person name="Saunders C.W."/>
            <person name="Shea T."/>
            <person name="Summerbell R.C."/>
            <person name="Xu J."/>
            <person name="Young S."/>
            <person name="Zeng Q."/>
            <person name="Birren B.W."/>
            <person name="Cuomo C.A."/>
            <person name="White T.C."/>
        </authorList>
    </citation>
    <scope>NUCLEOTIDE SEQUENCE [LARGE SCALE GENOMIC DNA]</scope>
    <source>
        <strain evidence="2">ATCC MYA-4604 / CBS 118893</strain>
    </source>
</reference>
<sequence>MRKVSLPDRPVVVPEGSYMKVHLARKLEAGTKLVWHGYGDRFELGSLGTLQTTSGICLGYLDGEVIIQPTCSTPGLHGHFQIAALNFGIDGPIAQIRFNAKIMDDYYPIIVKDDLLVLGEKGAEGTQFEIISS</sequence>
<dbReference type="VEuPathDB" id="FungiDB:MGYG_02379"/>
<organism evidence="2">
    <name type="scientific">Arthroderma gypseum (strain ATCC MYA-4604 / CBS 118893)</name>
    <name type="common">Microsporum gypseum</name>
    <dbReference type="NCBI Taxonomy" id="535722"/>
    <lineage>
        <taxon>Eukaryota</taxon>
        <taxon>Fungi</taxon>
        <taxon>Dikarya</taxon>
        <taxon>Ascomycota</taxon>
        <taxon>Pezizomycotina</taxon>
        <taxon>Eurotiomycetes</taxon>
        <taxon>Eurotiomycetidae</taxon>
        <taxon>Onygenales</taxon>
        <taxon>Arthrodermataceae</taxon>
        <taxon>Nannizzia</taxon>
    </lineage>
</organism>
<dbReference type="GeneID" id="10030152"/>
<evidence type="ECO:0000313" key="2">
    <source>
        <dbReference type="Proteomes" id="UP000002669"/>
    </source>
</evidence>
<dbReference type="EMBL" id="DS989823">
    <property type="protein sequence ID" value="EFQ99368.1"/>
    <property type="molecule type" value="Genomic_DNA"/>
</dbReference>
<dbReference type="Proteomes" id="UP000002669">
    <property type="component" value="Unassembled WGS sequence"/>
</dbReference>
<keyword evidence="2" id="KW-1185">Reference proteome</keyword>
<proteinExistence type="predicted"/>
<dbReference type="RefSeq" id="XP_003174851.1">
    <property type="nucleotide sequence ID" value="XM_003174803.1"/>
</dbReference>
<dbReference type="AlphaFoldDB" id="E4UR93"/>
<name>E4UR93_ARTGP</name>